<feature type="transmembrane region" description="Helical" evidence="1">
    <location>
        <begin position="127"/>
        <end position="148"/>
    </location>
</feature>
<accession>A0A4R0QSD7</accession>
<name>A0A4R0QSD7_9BIFI</name>
<dbReference type="Proteomes" id="UP000291289">
    <property type="component" value="Unassembled WGS sequence"/>
</dbReference>
<feature type="transmembrane region" description="Helical" evidence="1">
    <location>
        <begin position="96"/>
        <end position="115"/>
    </location>
</feature>
<dbReference type="GO" id="GO:0003677">
    <property type="term" value="F:DNA binding"/>
    <property type="evidence" value="ECO:0007669"/>
    <property type="project" value="InterPro"/>
</dbReference>
<evidence type="ECO:0000313" key="4">
    <source>
        <dbReference type="Proteomes" id="UP000291289"/>
    </source>
</evidence>
<dbReference type="InterPro" id="IPR010982">
    <property type="entry name" value="Lambda_DNA-bd_dom_sf"/>
</dbReference>
<dbReference type="SUPFAM" id="SSF47413">
    <property type="entry name" value="lambda repressor-like DNA-binding domains"/>
    <property type="match status" value="1"/>
</dbReference>
<organism evidence="3 4">
    <name type="scientific">Alloscardovia theropitheci</name>
    <dbReference type="NCBI Taxonomy" id="2496842"/>
    <lineage>
        <taxon>Bacteria</taxon>
        <taxon>Bacillati</taxon>
        <taxon>Actinomycetota</taxon>
        <taxon>Actinomycetes</taxon>
        <taxon>Bifidobacteriales</taxon>
        <taxon>Bifidobacteriaceae</taxon>
        <taxon>Alloscardovia</taxon>
    </lineage>
</organism>
<dbReference type="AlphaFoldDB" id="A0A4R0QSD7"/>
<dbReference type="CDD" id="cd00093">
    <property type="entry name" value="HTH_XRE"/>
    <property type="match status" value="1"/>
</dbReference>
<evidence type="ECO:0000256" key="1">
    <source>
        <dbReference type="SAM" id="Phobius"/>
    </source>
</evidence>
<dbReference type="Pfam" id="PF01381">
    <property type="entry name" value="HTH_3"/>
    <property type="match status" value="1"/>
</dbReference>
<reference evidence="3 4" key="1">
    <citation type="submission" date="2018-12" db="EMBL/GenBank/DDBJ databases">
        <title>Alloscrdovia theropitheci sp. nov: a novel taxon from the feces of the bleeding-herat monkey (Theropithecus geleda).</title>
        <authorList>
            <person name="Modesto M."/>
        </authorList>
    </citation>
    <scope>NUCLEOTIDE SEQUENCE [LARGE SCALE GENOMIC DNA]</scope>
    <source>
        <strain evidence="3 4">GLDI4/2</strain>
    </source>
</reference>
<evidence type="ECO:0000313" key="3">
    <source>
        <dbReference type="EMBL" id="TCD54338.1"/>
    </source>
</evidence>
<keyword evidence="1" id="KW-0472">Membrane</keyword>
<gene>
    <name evidence="3" type="ORF">EJ419_04710</name>
</gene>
<evidence type="ECO:0000259" key="2">
    <source>
        <dbReference type="PROSITE" id="PS50943"/>
    </source>
</evidence>
<dbReference type="InterPro" id="IPR001387">
    <property type="entry name" value="Cro/C1-type_HTH"/>
</dbReference>
<keyword evidence="4" id="KW-1185">Reference proteome</keyword>
<sequence>MNITKITQLRKDRGWAQQYLADLTGLTVRTIQRMEAGENMSLETLRLVADAFGVKVSELFTDITHQPKAEEIHNLDGERDLQLSQRHKEEMLYKRLYGFFYLILAIVTGGFWYLTPTYEPTTYPWAFVFQAMWILAWVIAIPLGRFMYKSKLGPYLDKKYPLTRGLSGQKHGKE</sequence>
<protein>
    <submittedName>
        <fullName evidence="3">XRE family transcriptional regulator</fullName>
    </submittedName>
</protein>
<dbReference type="OrthoDB" id="513181at2"/>
<dbReference type="Gene3D" id="1.10.260.40">
    <property type="entry name" value="lambda repressor-like DNA-binding domains"/>
    <property type="match status" value="1"/>
</dbReference>
<keyword evidence="1" id="KW-1133">Transmembrane helix</keyword>
<dbReference type="RefSeq" id="WP_131284087.1">
    <property type="nucleotide sequence ID" value="NZ_RXLP01000019.1"/>
</dbReference>
<feature type="domain" description="HTH cro/C1-type" evidence="2">
    <location>
        <begin position="6"/>
        <end position="59"/>
    </location>
</feature>
<proteinExistence type="predicted"/>
<dbReference type="SMART" id="SM00530">
    <property type="entry name" value="HTH_XRE"/>
    <property type="match status" value="1"/>
</dbReference>
<keyword evidence="1" id="KW-0812">Transmembrane</keyword>
<dbReference type="PROSITE" id="PS50943">
    <property type="entry name" value="HTH_CROC1"/>
    <property type="match status" value="1"/>
</dbReference>
<comment type="caution">
    <text evidence="3">The sequence shown here is derived from an EMBL/GenBank/DDBJ whole genome shotgun (WGS) entry which is preliminary data.</text>
</comment>
<dbReference type="EMBL" id="RXLP01000019">
    <property type="protein sequence ID" value="TCD54338.1"/>
    <property type="molecule type" value="Genomic_DNA"/>
</dbReference>